<feature type="active site" evidence="13">
    <location>
        <position position="140"/>
    </location>
</feature>
<dbReference type="Proteomes" id="UP000196531">
    <property type="component" value="Unassembled WGS sequence"/>
</dbReference>
<evidence type="ECO:0000256" key="4">
    <source>
        <dbReference type="ARBA" id="ARBA00022723"/>
    </source>
</evidence>
<dbReference type="InterPro" id="IPR002176">
    <property type="entry name" value="X-over_junc_endoDNase_RuvC"/>
</dbReference>
<dbReference type="GO" id="GO:0003677">
    <property type="term" value="F:DNA binding"/>
    <property type="evidence" value="ECO:0007669"/>
    <property type="project" value="UniProtKB-KW"/>
</dbReference>
<keyword evidence="4 13" id="KW-0479">Metal-binding</keyword>
<feature type="active site" evidence="13">
    <location>
        <position position="67"/>
    </location>
</feature>
<dbReference type="Gene3D" id="3.30.420.10">
    <property type="entry name" value="Ribonuclease H-like superfamily/Ribonuclease H"/>
    <property type="match status" value="1"/>
</dbReference>
<feature type="binding site" evidence="13">
    <location>
        <position position="67"/>
    </location>
    <ligand>
        <name>Mg(2+)</name>
        <dbReference type="ChEBI" id="CHEBI:18420"/>
        <label>2</label>
    </ligand>
</feature>
<dbReference type="InterPro" id="IPR036397">
    <property type="entry name" value="RNaseH_sf"/>
</dbReference>
<keyword evidence="3 13" id="KW-0540">Nuclease</keyword>
<comment type="catalytic activity">
    <reaction evidence="12 13">
        <text>Endonucleolytic cleavage at a junction such as a reciprocal single-stranded crossover between two homologous DNA duplexes (Holliday junction).</text>
        <dbReference type="EC" id="3.1.21.10"/>
    </reaction>
</comment>
<comment type="cofactor">
    <cofactor evidence="13">
        <name>Mg(2+)</name>
        <dbReference type="ChEBI" id="CHEBI:18420"/>
    </cofactor>
    <text evidence="13">Binds 2 Mg(2+) ion per subunit.</text>
</comment>
<keyword evidence="2 13" id="KW-0963">Cytoplasm</keyword>
<evidence type="ECO:0000256" key="13">
    <source>
        <dbReference type="HAMAP-Rule" id="MF_00034"/>
    </source>
</evidence>
<dbReference type="Pfam" id="PF02075">
    <property type="entry name" value="RuvC"/>
    <property type="match status" value="1"/>
</dbReference>
<evidence type="ECO:0000256" key="7">
    <source>
        <dbReference type="ARBA" id="ARBA00022801"/>
    </source>
</evidence>
<feature type="binding site" evidence="13">
    <location>
        <position position="7"/>
    </location>
    <ligand>
        <name>Mg(2+)</name>
        <dbReference type="ChEBI" id="CHEBI:18420"/>
        <label>1</label>
    </ligand>
</feature>
<dbReference type="NCBIfam" id="TIGR00228">
    <property type="entry name" value="ruvC"/>
    <property type="match status" value="1"/>
</dbReference>
<evidence type="ECO:0000256" key="8">
    <source>
        <dbReference type="ARBA" id="ARBA00022842"/>
    </source>
</evidence>
<comment type="similarity">
    <text evidence="1 13">Belongs to the RuvC family.</text>
</comment>
<name>A0A1Y5F124_9BACT</name>
<comment type="subunit">
    <text evidence="13">Homodimer which binds Holliday junction (HJ) DNA. The HJ becomes 2-fold symmetrical on binding to RuvC with unstacked arms; it has a different conformation from HJ DNA in complex with RuvA. In the full resolvosome a probable DNA-RuvA(4)-RuvB(12)-RuvC(2) complex forms which resolves the HJ.</text>
</comment>
<evidence type="ECO:0000313" key="15">
    <source>
        <dbReference type="EMBL" id="OUR92834.1"/>
    </source>
</evidence>
<reference evidence="16" key="1">
    <citation type="journal article" date="2017" name="Proc. Natl. Acad. Sci. U.S.A.">
        <title>Simulation of Deepwater Horizon oil plume reveals substrate specialization within a complex community of hydrocarbon-degraders.</title>
        <authorList>
            <person name="Hu P."/>
            <person name="Dubinsky E.A."/>
            <person name="Probst A.J."/>
            <person name="Wang J."/>
            <person name="Sieber C.M.K."/>
            <person name="Tom L.M."/>
            <person name="Gardinali P."/>
            <person name="Banfield J.F."/>
            <person name="Atlas R.M."/>
            <person name="Andersen G.L."/>
        </authorList>
    </citation>
    <scope>NUCLEOTIDE SEQUENCE [LARGE SCALE GENOMIC DNA]</scope>
</reference>
<evidence type="ECO:0000313" key="16">
    <source>
        <dbReference type="Proteomes" id="UP000196531"/>
    </source>
</evidence>
<dbReference type="CDD" id="cd16962">
    <property type="entry name" value="RuvC"/>
    <property type="match status" value="1"/>
</dbReference>
<dbReference type="EC" id="3.1.21.10" evidence="13 14"/>
<sequence>MKILGIDPGSRKAGWALIEKDGRKITYLSSGSLRYDKIDNFVDRLGVIYNSIQELMTEYSPAVVAIESLIYVKSVTSLAKLAQARGAMIAAIVQTHSGKVYEYSPNSIKSTVTGYGHADKLAIEKTLKMIFGQIEFKTNDESDALAIALCHALGGSTNVAGTKVKSSSRGRTLKSVFKDREKRS</sequence>
<evidence type="ECO:0000256" key="1">
    <source>
        <dbReference type="ARBA" id="ARBA00009518"/>
    </source>
</evidence>
<comment type="subcellular location">
    <subcellularLocation>
        <location evidence="13">Cytoplasm</location>
    </subcellularLocation>
</comment>
<dbReference type="AlphaFoldDB" id="A0A1Y5F124"/>
<dbReference type="HAMAP" id="MF_00034">
    <property type="entry name" value="RuvC"/>
    <property type="match status" value="1"/>
</dbReference>
<evidence type="ECO:0000256" key="10">
    <source>
        <dbReference type="ARBA" id="ARBA00023172"/>
    </source>
</evidence>
<feature type="active site" evidence="13">
    <location>
        <position position="7"/>
    </location>
</feature>
<evidence type="ECO:0000256" key="9">
    <source>
        <dbReference type="ARBA" id="ARBA00023125"/>
    </source>
</evidence>
<dbReference type="GO" id="GO:0000287">
    <property type="term" value="F:magnesium ion binding"/>
    <property type="evidence" value="ECO:0007669"/>
    <property type="project" value="UniProtKB-UniRule"/>
</dbReference>
<dbReference type="PANTHER" id="PTHR30194">
    <property type="entry name" value="CROSSOVER JUNCTION ENDODEOXYRIBONUCLEASE RUVC"/>
    <property type="match status" value="1"/>
</dbReference>
<dbReference type="GO" id="GO:0008821">
    <property type="term" value="F:crossover junction DNA endonuclease activity"/>
    <property type="evidence" value="ECO:0007669"/>
    <property type="project" value="UniProtKB-UniRule"/>
</dbReference>
<comment type="caution">
    <text evidence="15">The sequence shown here is derived from an EMBL/GenBank/DDBJ whole genome shotgun (WGS) entry which is preliminary data.</text>
</comment>
<keyword evidence="7 13" id="KW-0378">Hydrolase</keyword>
<evidence type="ECO:0000256" key="2">
    <source>
        <dbReference type="ARBA" id="ARBA00022490"/>
    </source>
</evidence>
<keyword evidence="11 13" id="KW-0234">DNA repair</keyword>
<dbReference type="GO" id="GO:0006310">
    <property type="term" value="P:DNA recombination"/>
    <property type="evidence" value="ECO:0007669"/>
    <property type="project" value="UniProtKB-UniRule"/>
</dbReference>
<dbReference type="PANTHER" id="PTHR30194:SF3">
    <property type="entry name" value="CROSSOVER JUNCTION ENDODEOXYRIBONUCLEASE RUVC"/>
    <property type="match status" value="1"/>
</dbReference>
<evidence type="ECO:0000256" key="11">
    <source>
        <dbReference type="ARBA" id="ARBA00023204"/>
    </source>
</evidence>
<evidence type="ECO:0000256" key="12">
    <source>
        <dbReference type="ARBA" id="ARBA00029354"/>
    </source>
</evidence>
<dbReference type="GO" id="GO:0006281">
    <property type="term" value="P:DNA repair"/>
    <property type="evidence" value="ECO:0007669"/>
    <property type="project" value="UniProtKB-UniRule"/>
</dbReference>
<accession>A0A1Y5F124</accession>
<comment type="function">
    <text evidence="13">The RuvA-RuvB-RuvC complex processes Holliday junction (HJ) DNA during genetic recombination and DNA repair. Endonuclease that resolves HJ intermediates. Cleaves cruciform DNA by making single-stranded nicks across the HJ at symmetrical positions within the homologous arms, yielding a 5'-phosphate and a 3'-hydroxyl group; requires a central core of homology in the junction. The consensus cleavage sequence is 5'-(A/T)TT(C/G)-3'. Cleavage occurs on the 3'-side of the TT dinucleotide at the point of strand exchange. HJ branch migration catalyzed by RuvA-RuvB allows RuvC to scan DNA until it finds its consensus sequence, where it cleaves and resolves the cruciform DNA.</text>
</comment>
<dbReference type="InterPro" id="IPR012337">
    <property type="entry name" value="RNaseH-like_sf"/>
</dbReference>
<gene>
    <name evidence="13" type="primary">ruvC</name>
    <name evidence="15" type="ORF">A9Q84_20180</name>
</gene>
<protein>
    <recommendedName>
        <fullName evidence="13 14">Crossover junction endodeoxyribonuclease RuvC</fullName>
        <ecNumber evidence="13 14">3.1.21.10</ecNumber>
    </recommendedName>
    <alternativeName>
        <fullName evidence="13">Holliday junction nuclease RuvC</fullName>
    </alternativeName>
    <alternativeName>
        <fullName evidence="13">Holliday junction resolvase RuvC</fullName>
    </alternativeName>
</protein>
<organism evidence="15 16">
    <name type="scientific">Halobacteriovorax marinus</name>
    <dbReference type="NCBI Taxonomy" id="97084"/>
    <lineage>
        <taxon>Bacteria</taxon>
        <taxon>Pseudomonadati</taxon>
        <taxon>Bdellovibrionota</taxon>
        <taxon>Bacteriovoracia</taxon>
        <taxon>Bacteriovoracales</taxon>
        <taxon>Halobacteriovoraceae</taxon>
        <taxon>Halobacteriovorax</taxon>
    </lineage>
</organism>
<keyword evidence="5 13" id="KW-0255">Endonuclease</keyword>
<dbReference type="EMBL" id="MAAO01000016">
    <property type="protein sequence ID" value="OUR92834.1"/>
    <property type="molecule type" value="Genomic_DNA"/>
</dbReference>
<dbReference type="InterPro" id="IPR020563">
    <property type="entry name" value="X-over_junc_endoDNase_Mg_BS"/>
</dbReference>
<dbReference type="SUPFAM" id="SSF53098">
    <property type="entry name" value="Ribonuclease H-like"/>
    <property type="match status" value="1"/>
</dbReference>
<keyword evidence="9 13" id="KW-0238">DNA-binding</keyword>
<evidence type="ECO:0000256" key="3">
    <source>
        <dbReference type="ARBA" id="ARBA00022722"/>
    </source>
</evidence>
<dbReference type="FunFam" id="3.30.420.10:FF:000002">
    <property type="entry name" value="Crossover junction endodeoxyribonuclease RuvC"/>
    <property type="match status" value="1"/>
</dbReference>
<keyword evidence="10 13" id="KW-0233">DNA recombination</keyword>
<evidence type="ECO:0000256" key="14">
    <source>
        <dbReference type="NCBIfam" id="TIGR00228"/>
    </source>
</evidence>
<dbReference type="GO" id="GO:0048476">
    <property type="term" value="C:Holliday junction resolvase complex"/>
    <property type="evidence" value="ECO:0007669"/>
    <property type="project" value="UniProtKB-UniRule"/>
</dbReference>
<keyword evidence="6 13" id="KW-0227">DNA damage</keyword>
<proteinExistence type="inferred from homology"/>
<dbReference type="GO" id="GO:0005737">
    <property type="term" value="C:cytoplasm"/>
    <property type="evidence" value="ECO:0007669"/>
    <property type="project" value="UniProtKB-SubCell"/>
</dbReference>
<dbReference type="PROSITE" id="PS01321">
    <property type="entry name" value="RUVC"/>
    <property type="match status" value="1"/>
</dbReference>
<evidence type="ECO:0000256" key="6">
    <source>
        <dbReference type="ARBA" id="ARBA00022763"/>
    </source>
</evidence>
<evidence type="ECO:0000256" key="5">
    <source>
        <dbReference type="ARBA" id="ARBA00022759"/>
    </source>
</evidence>
<dbReference type="PRINTS" id="PR00696">
    <property type="entry name" value="RSOLVASERUVC"/>
</dbReference>
<keyword evidence="8 13" id="KW-0460">Magnesium</keyword>
<feature type="binding site" evidence="13">
    <location>
        <position position="140"/>
    </location>
    <ligand>
        <name>Mg(2+)</name>
        <dbReference type="ChEBI" id="CHEBI:18420"/>
        <label>1</label>
    </ligand>
</feature>